<dbReference type="Proteomes" id="UP001152622">
    <property type="component" value="Chromosome 6"/>
</dbReference>
<organism evidence="1 2">
    <name type="scientific">Synaphobranchus kaupii</name>
    <name type="common">Kaup's arrowtooth eel</name>
    <dbReference type="NCBI Taxonomy" id="118154"/>
    <lineage>
        <taxon>Eukaryota</taxon>
        <taxon>Metazoa</taxon>
        <taxon>Chordata</taxon>
        <taxon>Craniata</taxon>
        <taxon>Vertebrata</taxon>
        <taxon>Euteleostomi</taxon>
        <taxon>Actinopterygii</taxon>
        <taxon>Neopterygii</taxon>
        <taxon>Teleostei</taxon>
        <taxon>Anguilliformes</taxon>
        <taxon>Synaphobranchidae</taxon>
        <taxon>Synaphobranchus</taxon>
    </lineage>
</organism>
<name>A0A9Q1IVP4_SYNKA</name>
<keyword evidence="2" id="KW-1185">Reference proteome</keyword>
<reference evidence="1" key="1">
    <citation type="journal article" date="2023" name="Science">
        <title>Genome structures resolve the early diversification of teleost fishes.</title>
        <authorList>
            <person name="Parey E."/>
            <person name="Louis A."/>
            <person name="Montfort J."/>
            <person name="Bouchez O."/>
            <person name="Roques C."/>
            <person name="Iampietro C."/>
            <person name="Lluch J."/>
            <person name="Castinel A."/>
            <person name="Donnadieu C."/>
            <person name="Desvignes T."/>
            <person name="Floi Bucao C."/>
            <person name="Jouanno E."/>
            <person name="Wen M."/>
            <person name="Mejri S."/>
            <person name="Dirks R."/>
            <person name="Jansen H."/>
            <person name="Henkel C."/>
            <person name="Chen W.J."/>
            <person name="Zahm M."/>
            <person name="Cabau C."/>
            <person name="Klopp C."/>
            <person name="Thompson A.W."/>
            <person name="Robinson-Rechavi M."/>
            <person name="Braasch I."/>
            <person name="Lecointre G."/>
            <person name="Bobe J."/>
            <person name="Postlethwait J.H."/>
            <person name="Berthelot C."/>
            <person name="Roest Crollius H."/>
            <person name="Guiguen Y."/>
        </authorList>
    </citation>
    <scope>NUCLEOTIDE SEQUENCE</scope>
    <source>
        <strain evidence="1">WJC10195</strain>
    </source>
</reference>
<evidence type="ECO:0000313" key="1">
    <source>
        <dbReference type="EMBL" id="KAJ8355614.1"/>
    </source>
</evidence>
<sequence length="90" mass="9846">MVSSIPATSQTHSVNFQSLGRIIPVRKTAAFPRILPIPGPLAPPRSSWQQVGPLGPVITLTDYQELSRRRTLARSTVTPALNDRHKPPVT</sequence>
<gene>
    <name evidence="1" type="ORF">SKAU_G00184080</name>
</gene>
<comment type="caution">
    <text evidence="1">The sequence shown here is derived from an EMBL/GenBank/DDBJ whole genome shotgun (WGS) entry which is preliminary data.</text>
</comment>
<evidence type="ECO:0000313" key="2">
    <source>
        <dbReference type="Proteomes" id="UP001152622"/>
    </source>
</evidence>
<protein>
    <submittedName>
        <fullName evidence="1">Uncharacterized protein</fullName>
    </submittedName>
</protein>
<accession>A0A9Q1IVP4</accession>
<proteinExistence type="predicted"/>
<dbReference type="AlphaFoldDB" id="A0A9Q1IVP4"/>
<dbReference type="EMBL" id="JAINUF010000006">
    <property type="protein sequence ID" value="KAJ8355614.1"/>
    <property type="molecule type" value="Genomic_DNA"/>
</dbReference>